<name>A0A4Y2VM40_ARAVE</name>
<keyword evidence="2" id="KW-1185">Reference proteome</keyword>
<dbReference type="OrthoDB" id="6423234at2759"/>
<dbReference type="EMBL" id="BGPR01047702">
    <property type="protein sequence ID" value="GBO24750.1"/>
    <property type="molecule type" value="Genomic_DNA"/>
</dbReference>
<accession>A0A4Y2VM40</accession>
<dbReference type="AlphaFoldDB" id="A0A4Y2VM40"/>
<proteinExistence type="predicted"/>
<gene>
    <name evidence="1" type="ORF">AVEN_268667_1</name>
</gene>
<evidence type="ECO:0000313" key="2">
    <source>
        <dbReference type="Proteomes" id="UP000499080"/>
    </source>
</evidence>
<organism evidence="1 2">
    <name type="scientific">Araneus ventricosus</name>
    <name type="common">Orbweaver spider</name>
    <name type="synonym">Epeira ventricosa</name>
    <dbReference type="NCBI Taxonomy" id="182803"/>
    <lineage>
        <taxon>Eukaryota</taxon>
        <taxon>Metazoa</taxon>
        <taxon>Ecdysozoa</taxon>
        <taxon>Arthropoda</taxon>
        <taxon>Chelicerata</taxon>
        <taxon>Arachnida</taxon>
        <taxon>Araneae</taxon>
        <taxon>Araneomorphae</taxon>
        <taxon>Entelegynae</taxon>
        <taxon>Araneoidea</taxon>
        <taxon>Araneidae</taxon>
        <taxon>Araneus</taxon>
    </lineage>
</organism>
<protein>
    <submittedName>
        <fullName evidence="1">Uncharacterized protein</fullName>
    </submittedName>
</protein>
<reference evidence="1 2" key="1">
    <citation type="journal article" date="2019" name="Sci. Rep.">
        <title>Orb-weaving spider Araneus ventricosus genome elucidates the spidroin gene catalogue.</title>
        <authorList>
            <person name="Kono N."/>
            <person name="Nakamura H."/>
            <person name="Ohtoshi R."/>
            <person name="Moran D.A.P."/>
            <person name="Shinohara A."/>
            <person name="Yoshida Y."/>
            <person name="Fujiwara M."/>
            <person name="Mori M."/>
            <person name="Tomita M."/>
            <person name="Arakawa K."/>
        </authorList>
    </citation>
    <scope>NUCLEOTIDE SEQUENCE [LARGE SCALE GENOMIC DNA]</scope>
</reference>
<evidence type="ECO:0000313" key="1">
    <source>
        <dbReference type="EMBL" id="GBO24750.1"/>
    </source>
</evidence>
<sequence length="159" mass="18192">MPTGNNYFNKDYLFRSKQSIHCSDGERECLYKTHQGAKVAYFHKSVKRSADSDKEDTSNADVAKETVTTVNISAENMTMDIRNATTDNVTTEIVTTETDLRRIVYLHGLFEMSRGECRDFPETGLYEYKAALAAIQHINERNTIDGYKLQMYHNDTQVS</sequence>
<comment type="caution">
    <text evidence="1">The sequence shown here is derived from an EMBL/GenBank/DDBJ whole genome shotgun (WGS) entry which is preliminary data.</text>
</comment>
<dbReference type="Proteomes" id="UP000499080">
    <property type="component" value="Unassembled WGS sequence"/>
</dbReference>